<evidence type="ECO:0000313" key="2">
    <source>
        <dbReference type="Proteomes" id="UP000620559"/>
    </source>
</evidence>
<organism evidence="1 2">
    <name type="scientific">Plectonema cf. radiosum LEGE 06105</name>
    <dbReference type="NCBI Taxonomy" id="945769"/>
    <lineage>
        <taxon>Bacteria</taxon>
        <taxon>Bacillati</taxon>
        <taxon>Cyanobacteriota</taxon>
        <taxon>Cyanophyceae</taxon>
        <taxon>Oscillatoriophycideae</taxon>
        <taxon>Oscillatoriales</taxon>
        <taxon>Microcoleaceae</taxon>
        <taxon>Plectonema</taxon>
    </lineage>
</organism>
<dbReference type="AlphaFoldDB" id="A0A8J7EYL6"/>
<keyword evidence="2" id="KW-1185">Reference proteome</keyword>
<evidence type="ECO:0000313" key="1">
    <source>
        <dbReference type="EMBL" id="MBE9212511.1"/>
    </source>
</evidence>
<dbReference type="RefSeq" id="WP_193918528.1">
    <property type="nucleotide sequence ID" value="NZ_JADEWL010000015.1"/>
</dbReference>
<comment type="caution">
    <text evidence="1">The sequence shown here is derived from an EMBL/GenBank/DDBJ whole genome shotgun (WGS) entry which is preliminary data.</text>
</comment>
<sequence>MKENFDNIIWNEIDEPNIHENMLFAIRNLASDDRDIREECLWDLFGCIYHQGSLAPRAGFAVPFLIARLQQETEPI</sequence>
<gene>
    <name evidence="1" type="ORF">IQ247_07250</name>
</gene>
<name>A0A8J7EYL6_9CYAN</name>
<dbReference type="Proteomes" id="UP000620559">
    <property type="component" value="Unassembled WGS sequence"/>
</dbReference>
<accession>A0A8J7EYL6</accession>
<dbReference type="EMBL" id="JADEWL010000015">
    <property type="protein sequence ID" value="MBE9212511.1"/>
    <property type="molecule type" value="Genomic_DNA"/>
</dbReference>
<proteinExistence type="predicted"/>
<reference evidence="1" key="1">
    <citation type="submission" date="2020-10" db="EMBL/GenBank/DDBJ databases">
        <authorList>
            <person name="Castelo-Branco R."/>
            <person name="Eusebio N."/>
            <person name="Adriana R."/>
            <person name="Vieira A."/>
            <person name="Brugerolle De Fraissinette N."/>
            <person name="Rezende De Castro R."/>
            <person name="Schneider M.P."/>
            <person name="Vasconcelos V."/>
            <person name="Leao P.N."/>
        </authorList>
    </citation>
    <scope>NUCLEOTIDE SEQUENCE</scope>
    <source>
        <strain evidence="1">LEGE 06105</strain>
    </source>
</reference>
<protein>
    <submittedName>
        <fullName evidence="1">Uncharacterized protein</fullName>
    </submittedName>
</protein>